<dbReference type="GO" id="GO:0000160">
    <property type="term" value="P:phosphorelay signal transduction system"/>
    <property type="evidence" value="ECO:0007669"/>
    <property type="project" value="InterPro"/>
</dbReference>
<reference evidence="7" key="1">
    <citation type="journal article" date="2021" name="Science">
        <title>Hunting the eagle killer: A cyanobacterial neurotoxin causes vacuolar myelinopathy.</title>
        <authorList>
            <person name="Breinlinger S."/>
            <person name="Phillips T.J."/>
            <person name="Haram B.N."/>
            <person name="Mares J."/>
            <person name="Martinez Yerena J.A."/>
            <person name="Hrouzek P."/>
            <person name="Sobotka R."/>
            <person name="Henderson W.M."/>
            <person name="Schmieder P."/>
            <person name="Williams S.M."/>
            <person name="Lauderdale J.D."/>
            <person name="Wilde H.D."/>
            <person name="Gerrin W."/>
            <person name="Kust A."/>
            <person name="Washington J.W."/>
            <person name="Wagner C."/>
            <person name="Geier B."/>
            <person name="Liebeke M."/>
            <person name="Enke H."/>
            <person name="Niedermeyer T.H.J."/>
            <person name="Wilde S.B."/>
        </authorList>
    </citation>
    <scope>NUCLEOTIDE SEQUENCE [LARGE SCALE GENOMIC DNA]</scope>
    <source>
        <strain evidence="7">Thurmond2011</strain>
    </source>
</reference>
<dbReference type="AlphaFoldDB" id="A0AAP5IGQ4"/>
<feature type="domain" description="HPt" evidence="5">
    <location>
        <begin position="26"/>
        <end position="129"/>
    </location>
</feature>
<comment type="caution">
    <text evidence="6">The sequence shown here is derived from an EMBL/GenBank/DDBJ whole genome shotgun (WGS) entry which is preliminary data.</text>
</comment>
<feature type="domain" description="Response regulatory" evidence="3">
    <location>
        <begin position="137"/>
        <end position="253"/>
    </location>
</feature>
<feature type="domain" description="GGDEF" evidence="4">
    <location>
        <begin position="428"/>
        <end position="562"/>
    </location>
</feature>
<dbReference type="Pfam" id="PF00072">
    <property type="entry name" value="Response_reg"/>
    <property type="match status" value="2"/>
</dbReference>
<dbReference type="Gene3D" id="3.30.70.270">
    <property type="match status" value="1"/>
</dbReference>
<dbReference type="GO" id="GO:0052621">
    <property type="term" value="F:diguanylate cyclase activity"/>
    <property type="evidence" value="ECO:0007669"/>
    <property type="project" value="UniProtKB-EC"/>
</dbReference>
<dbReference type="SMART" id="SM00267">
    <property type="entry name" value="GGDEF"/>
    <property type="match status" value="1"/>
</dbReference>
<dbReference type="PANTHER" id="PTHR45138">
    <property type="entry name" value="REGULATORY COMPONENTS OF SENSORY TRANSDUCTION SYSTEM"/>
    <property type="match status" value="1"/>
</dbReference>
<dbReference type="RefSeq" id="WP_208340537.1">
    <property type="nucleotide sequence ID" value="NZ_CAWQFN010000681.1"/>
</dbReference>
<dbReference type="CDD" id="cd00156">
    <property type="entry name" value="REC"/>
    <property type="match status" value="2"/>
</dbReference>
<dbReference type="Pfam" id="PF00990">
    <property type="entry name" value="GGDEF"/>
    <property type="match status" value="1"/>
</dbReference>
<dbReference type="PANTHER" id="PTHR45138:SF9">
    <property type="entry name" value="DIGUANYLATE CYCLASE DGCM-RELATED"/>
    <property type="match status" value="1"/>
</dbReference>
<proteinExistence type="predicted"/>
<sequence>MKILCVEEDINLGHFVKEKLVKHSYVIPELKELWDQCCKSYKERLFVIQEAVAALDQGKLSPKQQHEAEAQAHTLIGSLGSFGLDKASEICRQIQQILQQKRASEKIQVEELKLLVTELEHYFELDESITSSVISPRLLIIDNETVLAENVVQEAISWGFTAQISTNLEKIEQILANSTVDIILLDVNFQNDITVGLNFLAKLRSEKPEILVVIVTQEDSFSTRLEVARLGVPCFLQKPIASTQILTILKEKSTQRHPSLYRLLVVDDDPELLKLVYKLLSPYGYEVILLAQPQQFWETLEQTNPDLLILDVQLFPTETSKNIRNIPLNGFDLCLIIRSDLRWNRLPILFLSAHTNSETIQRSFAVGANDFLSKPIVVEELQTRVDIRLQQRQTWKVAEIDALTGVSLRSKALQDLTRLLQQAQRRQLPFSLAVLDLDFFKPINDKYGHQTGDRVLSYLGQLLNQSFRTEDVIGRWGGEEFVIGMYNTTGQVSRERLTQVLEKFRQHLFTIGGEDSFQVTFSAGIAQSPQNGKDLQTLFLAADVTLYKAKTQGRNQVLLTASDYPD</sequence>
<dbReference type="InterPro" id="IPR036641">
    <property type="entry name" value="HPT_dom_sf"/>
</dbReference>
<feature type="modified residue" description="Phosphohistidine" evidence="1">
    <location>
        <position position="73"/>
    </location>
</feature>
<feature type="domain" description="Response regulatory" evidence="3">
    <location>
        <begin position="262"/>
        <end position="389"/>
    </location>
</feature>
<evidence type="ECO:0000256" key="1">
    <source>
        <dbReference type="PROSITE-ProRule" id="PRU00110"/>
    </source>
</evidence>
<dbReference type="SMART" id="SM00448">
    <property type="entry name" value="REC"/>
    <property type="match status" value="2"/>
</dbReference>
<dbReference type="PROSITE" id="PS50887">
    <property type="entry name" value="GGDEF"/>
    <property type="match status" value="1"/>
</dbReference>
<dbReference type="InterPro" id="IPR029787">
    <property type="entry name" value="Nucleotide_cyclase"/>
</dbReference>
<protein>
    <submittedName>
        <fullName evidence="6">Diguanylate cyclase</fullName>
        <ecNumber evidence="6">2.7.7.65</ecNumber>
    </submittedName>
</protein>
<dbReference type="PROSITE" id="PS50894">
    <property type="entry name" value="HPT"/>
    <property type="match status" value="1"/>
</dbReference>
<evidence type="ECO:0000259" key="5">
    <source>
        <dbReference type="PROSITE" id="PS50894"/>
    </source>
</evidence>
<dbReference type="EMBL" id="JAALHA020000026">
    <property type="protein sequence ID" value="MDR9899593.1"/>
    <property type="molecule type" value="Genomic_DNA"/>
</dbReference>
<feature type="modified residue" description="4-aspartylphosphate" evidence="2">
    <location>
        <position position="311"/>
    </location>
</feature>
<dbReference type="InterPro" id="IPR011006">
    <property type="entry name" value="CheY-like_superfamily"/>
</dbReference>
<dbReference type="SUPFAM" id="SSF47226">
    <property type="entry name" value="Histidine-containing phosphotransfer domain, HPT domain"/>
    <property type="match status" value="1"/>
</dbReference>
<keyword evidence="6" id="KW-0548">Nucleotidyltransferase</keyword>
<organism evidence="6 7">
    <name type="scientific">Aetokthonos hydrillicola Thurmond2011</name>
    <dbReference type="NCBI Taxonomy" id="2712845"/>
    <lineage>
        <taxon>Bacteria</taxon>
        <taxon>Bacillati</taxon>
        <taxon>Cyanobacteriota</taxon>
        <taxon>Cyanophyceae</taxon>
        <taxon>Nostocales</taxon>
        <taxon>Hapalosiphonaceae</taxon>
        <taxon>Aetokthonos</taxon>
    </lineage>
</organism>
<keyword evidence="7" id="KW-1185">Reference proteome</keyword>
<dbReference type="InterPro" id="IPR043128">
    <property type="entry name" value="Rev_trsase/Diguanyl_cyclase"/>
</dbReference>
<evidence type="ECO:0000313" key="7">
    <source>
        <dbReference type="Proteomes" id="UP000667802"/>
    </source>
</evidence>
<dbReference type="InterPro" id="IPR050469">
    <property type="entry name" value="Diguanylate_Cyclase"/>
</dbReference>
<dbReference type="SUPFAM" id="SSF55073">
    <property type="entry name" value="Nucleotide cyclase"/>
    <property type="match status" value="1"/>
</dbReference>
<dbReference type="Proteomes" id="UP000667802">
    <property type="component" value="Unassembled WGS sequence"/>
</dbReference>
<dbReference type="Gene3D" id="1.20.120.160">
    <property type="entry name" value="HPT domain"/>
    <property type="match status" value="1"/>
</dbReference>
<dbReference type="PROSITE" id="PS50110">
    <property type="entry name" value="RESPONSE_REGULATORY"/>
    <property type="match status" value="2"/>
</dbReference>
<dbReference type="EC" id="2.7.7.65" evidence="6"/>
<dbReference type="InterPro" id="IPR008207">
    <property type="entry name" value="Sig_transdc_His_kin_Hpt_dom"/>
</dbReference>
<dbReference type="SUPFAM" id="SSF52172">
    <property type="entry name" value="CheY-like"/>
    <property type="match status" value="2"/>
</dbReference>
<evidence type="ECO:0000313" key="6">
    <source>
        <dbReference type="EMBL" id="MDR9899593.1"/>
    </source>
</evidence>
<dbReference type="Gene3D" id="3.40.50.2300">
    <property type="match status" value="2"/>
</dbReference>
<keyword evidence="6" id="KW-0808">Transferase</keyword>
<dbReference type="InterPro" id="IPR000160">
    <property type="entry name" value="GGDEF_dom"/>
</dbReference>
<gene>
    <name evidence="6" type="ORF">G7B40_034305</name>
</gene>
<evidence type="ECO:0000259" key="4">
    <source>
        <dbReference type="PROSITE" id="PS50887"/>
    </source>
</evidence>
<dbReference type="FunFam" id="3.30.70.270:FF:000001">
    <property type="entry name" value="Diguanylate cyclase domain protein"/>
    <property type="match status" value="1"/>
</dbReference>
<dbReference type="Pfam" id="PF01627">
    <property type="entry name" value="Hpt"/>
    <property type="match status" value="1"/>
</dbReference>
<keyword evidence="2" id="KW-0597">Phosphoprotein</keyword>
<evidence type="ECO:0000256" key="2">
    <source>
        <dbReference type="PROSITE-ProRule" id="PRU00169"/>
    </source>
</evidence>
<evidence type="ECO:0000259" key="3">
    <source>
        <dbReference type="PROSITE" id="PS50110"/>
    </source>
</evidence>
<feature type="modified residue" description="4-aspartylphosphate" evidence="2">
    <location>
        <position position="186"/>
    </location>
</feature>
<dbReference type="CDD" id="cd01949">
    <property type="entry name" value="GGDEF"/>
    <property type="match status" value="1"/>
</dbReference>
<accession>A0AAP5IGQ4</accession>
<dbReference type="NCBIfam" id="TIGR00254">
    <property type="entry name" value="GGDEF"/>
    <property type="match status" value="1"/>
</dbReference>
<name>A0AAP5IGQ4_9CYAN</name>
<dbReference type="InterPro" id="IPR001789">
    <property type="entry name" value="Sig_transdc_resp-reg_receiver"/>
</dbReference>